<proteinExistence type="predicted"/>
<evidence type="ECO:0000313" key="2">
    <source>
        <dbReference type="Proteomes" id="UP000018444"/>
    </source>
</evidence>
<organism evidence="1 2">
    <name type="scientific">Acinetobacter johnsonii ANC 3681</name>
    <dbReference type="NCBI Taxonomy" id="1217662"/>
    <lineage>
        <taxon>Bacteria</taxon>
        <taxon>Pseudomonadati</taxon>
        <taxon>Pseudomonadota</taxon>
        <taxon>Gammaproteobacteria</taxon>
        <taxon>Moraxellales</taxon>
        <taxon>Moraxellaceae</taxon>
        <taxon>Acinetobacter</taxon>
    </lineage>
</organism>
<accession>N9CXT9</accession>
<dbReference type="EMBL" id="APPZ01000006">
    <property type="protein sequence ID" value="ENV73250.1"/>
    <property type="molecule type" value="Genomic_DNA"/>
</dbReference>
<protein>
    <submittedName>
        <fullName evidence="1">Uncharacterized protein</fullName>
    </submittedName>
</protein>
<dbReference type="PATRIC" id="fig|1217662.4.peg.1109"/>
<name>N9CXT9_ACIJO</name>
<reference evidence="1 2" key="1">
    <citation type="submission" date="2013-02" db="EMBL/GenBank/DDBJ databases">
        <title>The Genome Sequence of Acinetobacter johnsonii ANC 3681.</title>
        <authorList>
            <consortium name="The Broad Institute Genome Sequencing Platform"/>
            <consortium name="The Broad Institute Genome Sequencing Center for Infectious Disease"/>
            <person name="Cerqueira G."/>
            <person name="Feldgarden M."/>
            <person name="Courvalin P."/>
            <person name="Perichon B."/>
            <person name="Grillot-Courvalin C."/>
            <person name="Clermont D."/>
            <person name="Rocha E."/>
            <person name="Yoon E.-J."/>
            <person name="Nemec A."/>
            <person name="Walker B."/>
            <person name="Young S.K."/>
            <person name="Zeng Q."/>
            <person name="Gargeya S."/>
            <person name="Fitzgerald M."/>
            <person name="Haas B."/>
            <person name="Abouelleil A."/>
            <person name="Alvarado L."/>
            <person name="Arachchi H.M."/>
            <person name="Berlin A.M."/>
            <person name="Chapman S.B."/>
            <person name="Dewar J."/>
            <person name="Goldberg J."/>
            <person name="Griggs A."/>
            <person name="Gujja S."/>
            <person name="Hansen M."/>
            <person name="Howarth C."/>
            <person name="Imamovic A."/>
            <person name="Larimer J."/>
            <person name="McCowan C."/>
            <person name="Murphy C."/>
            <person name="Neiman D."/>
            <person name="Pearson M."/>
            <person name="Priest M."/>
            <person name="Roberts A."/>
            <person name="Saif S."/>
            <person name="Shea T."/>
            <person name="Sisk P."/>
            <person name="Sykes S."/>
            <person name="Wortman J."/>
            <person name="Nusbaum C."/>
            <person name="Birren B."/>
        </authorList>
    </citation>
    <scope>NUCLEOTIDE SEQUENCE [LARGE SCALE GENOMIC DNA]</scope>
    <source>
        <strain evidence="1 2">ANC 3681</strain>
    </source>
</reference>
<sequence length="117" mass="13351">MLKHLLKDLNSFAIIATHSSIITREVDREAVNVLRRINNFTSITKPSIQTYGADLESIISEVFEDDLERKVYEDSLDQIIPDDEDEIDFIEVNSEVGNSGLIYLLNKSSDDDFQVEN</sequence>
<dbReference type="AlphaFoldDB" id="N9CXT9"/>
<gene>
    <name evidence="1" type="ORF">F946_01140</name>
</gene>
<dbReference type="HOGENOM" id="CLU_2079634_0_0_6"/>
<evidence type="ECO:0000313" key="1">
    <source>
        <dbReference type="EMBL" id="ENV73250.1"/>
    </source>
</evidence>
<comment type="caution">
    <text evidence="1">The sequence shown here is derived from an EMBL/GenBank/DDBJ whole genome shotgun (WGS) entry which is preliminary data.</text>
</comment>
<dbReference type="Proteomes" id="UP000018444">
    <property type="component" value="Unassembled WGS sequence"/>
</dbReference>